<evidence type="ECO:0000313" key="2">
    <source>
        <dbReference type="Proteomes" id="UP000838878"/>
    </source>
</evidence>
<organism evidence="1 2">
    <name type="scientific">Brenthis ino</name>
    <name type="common">lesser marbled fritillary</name>
    <dbReference type="NCBI Taxonomy" id="405034"/>
    <lineage>
        <taxon>Eukaryota</taxon>
        <taxon>Metazoa</taxon>
        <taxon>Ecdysozoa</taxon>
        <taxon>Arthropoda</taxon>
        <taxon>Hexapoda</taxon>
        <taxon>Insecta</taxon>
        <taxon>Pterygota</taxon>
        <taxon>Neoptera</taxon>
        <taxon>Endopterygota</taxon>
        <taxon>Lepidoptera</taxon>
        <taxon>Glossata</taxon>
        <taxon>Ditrysia</taxon>
        <taxon>Papilionoidea</taxon>
        <taxon>Nymphalidae</taxon>
        <taxon>Heliconiinae</taxon>
        <taxon>Argynnini</taxon>
        <taxon>Brenthis</taxon>
    </lineage>
</organism>
<dbReference type="OrthoDB" id="7390171at2759"/>
<dbReference type="EMBL" id="OV170225">
    <property type="protein sequence ID" value="CAH0726062.1"/>
    <property type="molecule type" value="Genomic_DNA"/>
</dbReference>
<reference evidence="1" key="1">
    <citation type="submission" date="2021-12" db="EMBL/GenBank/DDBJ databases">
        <authorList>
            <person name="Martin H S."/>
        </authorList>
    </citation>
    <scope>NUCLEOTIDE SEQUENCE</scope>
</reference>
<dbReference type="AlphaFoldDB" id="A0A8J9V6B1"/>
<accession>A0A8J9V6B1</accession>
<protein>
    <recommendedName>
        <fullName evidence="3">Regulatory protein zeste</fullName>
    </recommendedName>
</protein>
<gene>
    <name evidence="1" type="ORF">BINO364_LOCUS11581</name>
</gene>
<evidence type="ECO:0008006" key="3">
    <source>
        <dbReference type="Google" id="ProtNLM"/>
    </source>
</evidence>
<proteinExistence type="predicted"/>
<feature type="non-terminal residue" evidence="1">
    <location>
        <position position="259"/>
    </location>
</feature>
<keyword evidence="2" id="KW-1185">Reference proteome</keyword>
<name>A0A8J9V6B1_9NEOP</name>
<sequence>MAPPRKILRRQLEILVDYLEENRDISRGTPFSPVGHDGMMSAKVKWNALAKKLNSVEGGAHKSPEGWKKYWFEWRHRCRKKAANVRQSQSNSANGSHKTSLNDVEVRALNINGKDIVDHVESGPKKLQIFLSEDSDSEQPIKDIEQITSEDVKVNTGSRKFITENTLRNSTPPPEWAIMLEDRRIAAEERIAKSLETIVTLMQLQEDRRAIIEEKIADTLVAITSNLKELHSENRKHLHCCKSNNEETESSSMKDVIFL</sequence>
<evidence type="ECO:0000313" key="1">
    <source>
        <dbReference type="EMBL" id="CAH0726062.1"/>
    </source>
</evidence>
<dbReference type="Proteomes" id="UP000838878">
    <property type="component" value="Chromosome 5"/>
</dbReference>